<gene>
    <name evidence="4" type="ORF">JJB11_25690</name>
</gene>
<dbReference type="InterPro" id="IPR036629">
    <property type="entry name" value="YjbJ_sf"/>
</dbReference>
<feature type="compositionally biased region" description="Polar residues" evidence="2">
    <location>
        <begin position="1"/>
        <end position="14"/>
    </location>
</feature>
<reference evidence="4" key="2">
    <citation type="submission" date="2021-01" db="EMBL/GenBank/DDBJ databases">
        <authorList>
            <person name="Kang M."/>
        </authorList>
    </citation>
    <scope>NUCLEOTIDE SEQUENCE</scope>
    <source>
        <strain evidence="4">KACC 17527</strain>
    </source>
</reference>
<proteinExistence type="inferred from homology"/>
<dbReference type="InterPro" id="IPR008462">
    <property type="entry name" value="CsbD"/>
</dbReference>
<reference evidence="4" key="1">
    <citation type="journal article" date="2012" name="J. Microbiol. Biotechnol.">
        <title>Ramlibacter ginsenosidimutans sp. nov., with ginsenoside-converting activity.</title>
        <authorList>
            <person name="Wang L."/>
            <person name="An D.S."/>
            <person name="Kim S.G."/>
            <person name="Jin F.X."/>
            <person name="Kim S.C."/>
            <person name="Lee S.T."/>
            <person name="Im W.T."/>
        </authorList>
    </citation>
    <scope>NUCLEOTIDE SEQUENCE</scope>
    <source>
        <strain evidence="4">KACC 17527</strain>
    </source>
</reference>
<organism evidence="4 5">
    <name type="scientific">Ramlibacter ginsenosidimutans</name>
    <dbReference type="NCBI Taxonomy" id="502333"/>
    <lineage>
        <taxon>Bacteria</taxon>
        <taxon>Pseudomonadati</taxon>
        <taxon>Pseudomonadota</taxon>
        <taxon>Betaproteobacteria</taxon>
        <taxon>Burkholderiales</taxon>
        <taxon>Comamonadaceae</taxon>
        <taxon>Ramlibacter</taxon>
    </lineage>
</organism>
<evidence type="ECO:0000313" key="4">
    <source>
        <dbReference type="EMBL" id="MBK6009506.1"/>
    </source>
</evidence>
<dbReference type="Pfam" id="PF05532">
    <property type="entry name" value="CsbD"/>
    <property type="match status" value="1"/>
</dbReference>
<feature type="compositionally biased region" description="Basic and acidic residues" evidence="2">
    <location>
        <begin position="17"/>
        <end position="26"/>
    </location>
</feature>
<dbReference type="EMBL" id="JAEPWM010000023">
    <property type="protein sequence ID" value="MBK6009506.1"/>
    <property type="molecule type" value="Genomic_DNA"/>
</dbReference>
<evidence type="ECO:0000256" key="2">
    <source>
        <dbReference type="SAM" id="MobiDB-lite"/>
    </source>
</evidence>
<protein>
    <submittedName>
        <fullName evidence="4">CsbD family protein</fullName>
    </submittedName>
</protein>
<dbReference type="RefSeq" id="WP_201178159.1">
    <property type="nucleotide sequence ID" value="NZ_JAEPWM010000023.1"/>
</dbReference>
<feature type="compositionally biased region" description="Basic and acidic residues" evidence="2">
    <location>
        <begin position="50"/>
        <end position="72"/>
    </location>
</feature>
<dbReference type="PANTHER" id="PTHR34977">
    <property type="entry name" value="UPF0337 PROTEIN YJBJ"/>
    <property type="match status" value="1"/>
</dbReference>
<dbReference type="Proteomes" id="UP000630528">
    <property type="component" value="Unassembled WGS sequence"/>
</dbReference>
<comment type="caution">
    <text evidence="4">The sequence shown here is derived from an EMBL/GenBank/DDBJ whole genome shotgun (WGS) entry which is preliminary data.</text>
</comment>
<feature type="domain" description="CsbD-like" evidence="3">
    <location>
        <begin position="5"/>
        <end position="55"/>
    </location>
</feature>
<evidence type="ECO:0000259" key="3">
    <source>
        <dbReference type="Pfam" id="PF05532"/>
    </source>
</evidence>
<evidence type="ECO:0000256" key="1">
    <source>
        <dbReference type="ARBA" id="ARBA00009129"/>
    </source>
</evidence>
<accession>A0A934TYG3</accession>
<dbReference type="AlphaFoldDB" id="A0A934TYG3"/>
<evidence type="ECO:0000313" key="5">
    <source>
        <dbReference type="Proteomes" id="UP000630528"/>
    </source>
</evidence>
<sequence>MNKQQVKGATNQATGAVKKEVGKMTGDRSTQARGTAQEIKGKVQQGVGNAKEDVRSNSDIDRSSRTRRSSDR</sequence>
<feature type="region of interest" description="Disordered" evidence="2">
    <location>
        <begin position="1"/>
        <end position="72"/>
    </location>
</feature>
<comment type="similarity">
    <text evidence="1">Belongs to the UPF0337 (CsbD) family.</text>
</comment>
<dbReference type="InterPro" id="IPR050423">
    <property type="entry name" value="UPF0337_stress_rsp"/>
</dbReference>
<dbReference type="SUPFAM" id="SSF69047">
    <property type="entry name" value="Hypothetical protein YjbJ"/>
    <property type="match status" value="1"/>
</dbReference>
<dbReference type="Gene3D" id="1.10.1470.10">
    <property type="entry name" value="YjbJ"/>
    <property type="match status" value="1"/>
</dbReference>
<keyword evidence="5" id="KW-1185">Reference proteome</keyword>
<name>A0A934TYG3_9BURK</name>
<dbReference type="PANTHER" id="PTHR34977:SF1">
    <property type="entry name" value="UPF0337 PROTEIN YJBJ"/>
    <property type="match status" value="1"/>
</dbReference>